<dbReference type="Proteomes" id="UP000241447">
    <property type="component" value="Chromosome"/>
</dbReference>
<keyword evidence="1 2" id="KW-0732">Signal</keyword>
<accession>A0A2R4M4N8</accession>
<proteinExistence type="predicted"/>
<sequence>MMRSIAMKAVLAATVATLSALSAAQADDFTISVYSGYQTAPHSGVTGNDGVDAFDFTTGWKGKSFEMPPYYGIRGTWWVRDNFGWIADFNHTKVYADEGDKAANGFSTLEFTDGLNNLTVGPIWRWPGLWNNVTPYASVSAGIVIPHVEVVTANTNTIEYQIAGPTVAVVLGASYALNDTWDLFGEYKGTYSQVKADLNGGGTLETDIITNALNFGVSYNF</sequence>
<dbReference type="SUPFAM" id="SSF56925">
    <property type="entry name" value="OMPA-like"/>
    <property type="match status" value="1"/>
</dbReference>
<feature type="chain" id="PRO_5015308864" evidence="2">
    <location>
        <begin position="27"/>
        <end position="221"/>
    </location>
</feature>
<dbReference type="EMBL" id="CP028475">
    <property type="protein sequence ID" value="AVW92079.1"/>
    <property type="molecule type" value="Genomic_DNA"/>
</dbReference>
<evidence type="ECO:0000256" key="1">
    <source>
        <dbReference type="ARBA" id="ARBA00022729"/>
    </source>
</evidence>
<dbReference type="OrthoDB" id="9810784at2"/>
<feature type="domain" description="Outer membrane protein beta-barrel" evidence="3">
    <location>
        <begin position="13"/>
        <end position="221"/>
    </location>
</feature>
<evidence type="ECO:0000313" key="5">
    <source>
        <dbReference type="Proteomes" id="UP000241447"/>
    </source>
</evidence>
<organism evidence="4 5">
    <name type="scientific">Celeribacter baekdonensis</name>
    <dbReference type="NCBI Taxonomy" id="875171"/>
    <lineage>
        <taxon>Bacteria</taxon>
        <taxon>Pseudomonadati</taxon>
        <taxon>Pseudomonadota</taxon>
        <taxon>Alphaproteobacteria</taxon>
        <taxon>Rhodobacterales</taxon>
        <taxon>Roseobacteraceae</taxon>
        <taxon>Celeribacter</taxon>
    </lineage>
</organism>
<protein>
    <submittedName>
        <fullName evidence="4">Lipid A oxidase</fullName>
    </submittedName>
</protein>
<dbReference type="Pfam" id="PF13505">
    <property type="entry name" value="OMP_b-brl"/>
    <property type="match status" value="1"/>
</dbReference>
<reference evidence="4 5" key="1">
    <citation type="submission" date="2018-03" db="EMBL/GenBank/DDBJ databases">
        <title>The Complete Genome of Celeribacter baekdonensis strain LH4, a Thiosulfate-Oxidizing Alphaproteobacterium Isolated from Gulf of Mexico Continental Slope Sediments.</title>
        <authorList>
            <person name="Flood B.E."/>
            <person name="Bailey J.V."/>
            <person name="Leprich D."/>
        </authorList>
    </citation>
    <scope>NUCLEOTIDE SEQUENCE [LARGE SCALE GENOMIC DNA]</scope>
    <source>
        <strain evidence="4 5">LH4</strain>
    </source>
</reference>
<feature type="signal peptide" evidence="2">
    <location>
        <begin position="1"/>
        <end position="26"/>
    </location>
</feature>
<dbReference type="InterPro" id="IPR027385">
    <property type="entry name" value="Beta-barrel_OMP"/>
</dbReference>
<name>A0A2R4M4N8_9RHOB</name>
<evidence type="ECO:0000256" key="2">
    <source>
        <dbReference type="SAM" id="SignalP"/>
    </source>
</evidence>
<dbReference type="RefSeq" id="WP_107720493.1">
    <property type="nucleotide sequence ID" value="NZ_CP028475.1"/>
</dbReference>
<dbReference type="Gene3D" id="2.40.160.20">
    <property type="match status" value="1"/>
</dbReference>
<dbReference type="AlphaFoldDB" id="A0A2R4M4N8"/>
<dbReference type="KEGG" id="cbak:DA792_14140"/>
<evidence type="ECO:0000313" key="4">
    <source>
        <dbReference type="EMBL" id="AVW92079.1"/>
    </source>
</evidence>
<evidence type="ECO:0000259" key="3">
    <source>
        <dbReference type="Pfam" id="PF13505"/>
    </source>
</evidence>
<dbReference type="InterPro" id="IPR011250">
    <property type="entry name" value="OMP/PagP_B-barrel"/>
</dbReference>
<gene>
    <name evidence="4" type="ORF">DA792_14140</name>
</gene>